<dbReference type="AlphaFoldDB" id="F8P1S4"/>
<sequence length="62" mass="7012">MYSIYIQLRTGNGDKVAQNPTCSLAYGGIKETGIRGEKKAMETKIEMKQHIQRKITPKTEVQ</sequence>
<protein>
    <submittedName>
        <fullName evidence="1">Uncharacterized protein</fullName>
    </submittedName>
</protein>
<dbReference type="HOGENOM" id="CLU_2905575_0_0_1"/>
<name>F8P1S4_SERL9</name>
<proteinExistence type="predicted"/>
<gene>
    <name evidence="1" type="ORF">SERLADRAFT_394108</name>
</gene>
<dbReference type="EMBL" id="GL945436">
    <property type="protein sequence ID" value="EGO23103.1"/>
    <property type="molecule type" value="Genomic_DNA"/>
</dbReference>
<dbReference type="RefSeq" id="XP_007320343.1">
    <property type="nucleotide sequence ID" value="XM_007320281.1"/>
</dbReference>
<reference evidence="1" key="1">
    <citation type="submission" date="2011-04" db="EMBL/GenBank/DDBJ databases">
        <title>Evolution of plant cell wall degrading machinery underlies the functional diversity of forest fungi.</title>
        <authorList>
            <consortium name="US DOE Joint Genome Institute (JGI-PGF)"/>
            <person name="Eastwood D.C."/>
            <person name="Floudas D."/>
            <person name="Binder M."/>
            <person name="Majcherczyk A."/>
            <person name="Schneider P."/>
            <person name="Aerts A."/>
            <person name="Asiegbu F.O."/>
            <person name="Baker S.E."/>
            <person name="Barry K."/>
            <person name="Bendiksby M."/>
            <person name="Blumentritt M."/>
            <person name="Coutinho P.M."/>
            <person name="Cullen D."/>
            <person name="Cullen D."/>
            <person name="Gathman A."/>
            <person name="Goodell B."/>
            <person name="Henrissat B."/>
            <person name="Ihrmark K."/>
            <person name="Kauserud H."/>
            <person name="Kohler A."/>
            <person name="LaButti K."/>
            <person name="Lapidus A."/>
            <person name="Lavin J.L."/>
            <person name="Lee Y.-H."/>
            <person name="Lindquist E."/>
            <person name="Lilly W."/>
            <person name="Lucas S."/>
            <person name="Morin E."/>
            <person name="Murat C."/>
            <person name="Oguiza J.A."/>
            <person name="Park J."/>
            <person name="Pisabarro A.G."/>
            <person name="Riley R."/>
            <person name="Rosling A."/>
            <person name="Salamov A."/>
            <person name="Schmidt O."/>
            <person name="Schmutz J."/>
            <person name="Skrede I."/>
            <person name="Stenlid J."/>
            <person name="Wiebenga A."/>
            <person name="Xie X."/>
            <person name="Kues U."/>
            <person name="Hibbett D.S."/>
            <person name="Hoffmeister D."/>
            <person name="Hogberg N."/>
            <person name="Martin F."/>
            <person name="Grigoriev I.V."/>
            <person name="Watkinson S.C."/>
        </authorList>
    </citation>
    <scope>NUCLEOTIDE SEQUENCE</scope>
    <source>
        <strain evidence="1">S7.9</strain>
    </source>
</reference>
<evidence type="ECO:0000313" key="1">
    <source>
        <dbReference type="EMBL" id="EGO23103.1"/>
    </source>
</evidence>
<organism>
    <name type="scientific">Serpula lacrymans var. lacrymans (strain S7.9)</name>
    <name type="common">Dry rot fungus</name>
    <dbReference type="NCBI Taxonomy" id="578457"/>
    <lineage>
        <taxon>Eukaryota</taxon>
        <taxon>Fungi</taxon>
        <taxon>Dikarya</taxon>
        <taxon>Basidiomycota</taxon>
        <taxon>Agaricomycotina</taxon>
        <taxon>Agaricomycetes</taxon>
        <taxon>Agaricomycetidae</taxon>
        <taxon>Boletales</taxon>
        <taxon>Coniophorineae</taxon>
        <taxon>Serpulaceae</taxon>
        <taxon>Serpula</taxon>
    </lineage>
</organism>
<dbReference type="Proteomes" id="UP000008064">
    <property type="component" value="Unassembled WGS sequence"/>
</dbReference>
<accession>F8P1S4</accession>
<dbReference type="KEGG" id="sla:SERLADRAFT_394108"/>
<dbReference type="GeneID" id="18811656"/>